<reference evidence="1" key="1">
    <citation type="submission" date="2020-01" db="EMBL/GenBank/DDBJ databases">
        <title>Bacteria Cultured from War Wounds Associated with the Conflict in Eastern Ukraine.</title>
        <authorList>
            <person name="Snesrud E."/>
            <person name="Galac M.R."/>
            <person name="Mc Gann P."/>
            <person name="Valentine K."/>
            <person name="Viacheslav K."/>
        </authorList>
    </citation>
    <scope>NUCLEOTIDE SEQUENCE</scope>
    <source>
        <strain evidence="1">VNMU148</strain>
    </source>
</reference>
<name>A0A6B1YEA3_PSEAI</name>
<comment type="caution">
    <text evidence="1">The sequence shown here is derived from an EMBL/GenBank/DDBJ whole genome shotgun (WGS) entry which is preliminary data.</text>
</comment>
<dbReference type="RefSeq" id="WP_033991732.1">
    <property type="nucleotide sequence ID" value="NZ_CAADNI010000321.1"/>
</dbReference>
<sequence>MTDRANRQHLLVCEARYWLRRGYTTPEPVVELKETLYKKRGEEAVTQLIEEMRRQWGSRHEWQGGPDE</sequence>
<dbReference type="Pfam" id="PF24751">
    <property type="entry name" value="DUF7696"/>
    <property type="match status" value="1"/>
</dbReference>
<protein>
    <submittedName>
        <fullName evidence="1">Uncharacterized protein</fullName>
    </submittedName>
</protein>
<dbReference type="Proteomes" id="UP000644192">
    <property type="component" value="Unassembled WGS sequence"/>
</dbReference>
<accession>A0A6B1YEA3</accession>
<dbReference type="AlphaFoldDB" id="A0A6B1YEA3"/>
<dbReference type="InterPro" id="IPR056113">
    <property type="entry name" value="DUF7696"/>
</dbReference>
<evidence type="ECO:0000313" key="2">
    <source>
        <dbReference type="Proteomes" id="UP000644192"/>
    </source>
</evidence>
<gene>
    <name evidence="1" type="ORF">GUL26_22530</name>
</gene>
<evidence type="ECO:0000313" key="1">
    <source>
        <dbReference type="EMBL" id="MZZ15033.1"/>
    </source>
</evidence>
<proteinExistence type="predicted"/>
<dbReference type="EMBL" id="WXZT01000015">
    <property type="protein sequence ID" value="MZZ15033.1"/>
    <property type="molecule type" value="Genomic_DNA"/>
</dbReference>
<organism evidence="1 2">
    <name type="scientific">Pseudomonas aeruginosa</name>
    <dbReference type="NCBI Taxonomy" id="287"/>
    <lineage>
        <taxon>Bacteria</taxon>
        <taxon>Pseudomonadati</taxon>
        <taxon>Pseudomonadota</taxon>
        <taxon>Gammaproteobacteria</taxon>
        <taxon>Pseudomonadales</taxon>
        <taxon>Pseudomonadaceae</taxon>
        <taxon>Pseudomonas</taxon>
    </lineage>
</organism>